<evidence type="ECO:0000313" key="4">
    <source>
        <dbReference type="Proteomes" id="UP001201812"/>
    </source>
</evidence>
<keyword evidence="4" id="KW-1185">Reference proteome</keyword>
<accession>A0AAD4MK76</accession>
<feature type="coiled-coil region" evidence="1">
    <location>
        <begin position="183"/>
        <end position="217"/>
    </location>
</feature>
<comment type="caution">
    <text evidence="3">The sequence shown here is derived from an EMBL/GenBank/DDBJ whole genome shotgun (WGS) entry which is preliminary data.</text>
</comment>
<feature type="region of interest" description="Disordered" evidence="2">
    <location>
        <begin position="80"/>
        <end position="162"/>
    </location>
</feature>
<dbReference type="AlphaFoldDB" id="A0AAD4MK76"/>
<proteinExistence type="predicted"/>
<keyword evidence="1" id="KW-0175">Coiled coil</keyword>
<reference evidence="3" key="1">
    <citation type="submission" date="2022-01" db="EMBL/GenBank/DDBJ databases">
        <title>Genome Sequence Resource for Two Populations of Ditylenchus destructor, the Migratory Endoparasitic Phytonematode.</title>
        <authorList>
            <person name="Zhang H."/>
            <person name="Lin R."/>
            <person name="Xie B."/>
        </authorList>
    </citation>
    <scope>NUCLEOTIDE SEQUENCE</scope>
    <source>
        <strain evidence="3">BazhouSP</strain>
    </source>
</reference>
<sequence length="242" mass="27777">MSSPYSQYSVLRTLRAAFHSDSNADRRRVYFDRIKKFPLQILREALQEILANVEQERRNSRSVDELQVFANTLESIINNKEQEEVGSEPESPASPPASPSASPPASPSPSPSYRSSTPEDEPGPSHRFGRRRRSTPFSRNPTPEPGPSRRPESSRRGPRKCRACKQLGCSPLKRSCPRHFSKFDNLLDRIEELSEENSRLAERNQRLESKLEAIRREHPEQQIIAEARKKVKELDQVLSRRH</sequence>
<organism evidence="3 4">
    <name type="scientific">Ditylenchus destructor</name>
    <dbReference type="NCBI Taxonomy" id="166010"/>
    <lineage>
        <taxon>Eukaryota</taxon>
        <taxon>Metazoa</taxon>
        <taxon>Ecdysozoa</taxon>
        <taxon>Nematoda</taxon>
        <taxon>Chromadorea</taxon>
        <taxon>Rhabditida</taxon>
        <taxon>Tylenchina</taxon>
        <taxon>Tylenchomorpha</taxon>
        <taxon>Sphaerularioidea</taxon>
        <taxon>Anguinidae</taxon>
        <taxon>Anguininae</taxon>
        <taxon>Ditylenchus</taxon>
    </lineage>
</organism>
<gene>
    <name evidence="3" type="ORF">DdX_18453</name>
</gene>
<evidence type="ECO:0000256" key="1">
    <source>
        <dbReference type="SAM" id="Coils"/>
    </source>
</evidence>
<dbReference type="Proteomes" id="UP001201812">
    <property type="component" value="Unassembled WGS sequence"/>
</dbReference>
<evidence type="ECO:0000256" key="2">
    <source>
        <dbReference type="SAM" id="MobiDB-lite"/>
    </source>
</evidence>
<dbReference type="EMBL" id="JAKKPZ010000264">
    <property type="protein sequence ID" value="KAI1697532.1"/>
    <property type="molecule type" value="Genomic_DNA"/>
</dbReference>
<feature type="compositionally biased region" description="Pro residues" evidence="2">
    <location>
        <begin position="92"/>
        <end position="110"/>
    </location>
</feature>
<evidence type="ECO:0000313" key="3">
    <source>
        <dbReference type="EMBL" id="KAI1697532.1"/>
    </source>
</evidence>
<name>A0AAD4MK76_9BILA</name>
<protein>
    <submittedName>
        <fullName evidence="3">Uncharacterized protein</fullName>
    </submittedName>
</protein>